<feature type="compositionally biased region" description="Basic and acidic residues" evidence="3">
    <location>
        <begin position="149"/>
        <end position="167"/>
    </location>
</feature>
<evidence type="ECO:0000256" key="2">
    <source>
        <dbReference type="ARBA" id="ARBA00022737"/>
    </source>
</evidence>
<proteinExistence type="evidence at transcript level"/>
<accession>A0A023FGB5</accession>
<keyword evidence="2" id="KW-0677">Repeat</keyword>
<dbReference type="PANTHER" id="PTHR48051:SF42">
    <property type="entry name" value="LEUCINE-RICH REPEAT-CONTAINING PROTEIN 18-LIKE"/>
    <property type="match status" value="1"/>
</dbReference>
<dbReference type="SMART" id="SM00369">
    <property type="entry name" value="LRR_TYP"/>
    <property type="match status" value="3"/>
</dbReference>
<reference evidence="4" key="1">
    <citation type="submission" date="2014-03" db="EMBL/GenBank/DDBJ databases">
        <title>The sialotranscriptome of Amblyomma triste, Amblyomma parvum and Amblyomma cajennense ticks, uncovered by 454-based RNA-seq.</title>
        <authorList>
            <person name="Garcia G.R."/>
            <person name="Gardinassi L.G."/>
            <person name="Ribeiro J.M."/>
            <person name="Anatriello E."/>
            <person name="Ferreira B.R."/>
            <person name="Moreira H.N."/>
            <person name="Mafra C."/>
            <person name="Olegario M.M."/>
            <person name="Szabo P.J."/>
            <person name="Miranda-Santos I.K."/>
            <person name="Maruyama S.R."/>
        </authorList>
    </citation>
    <scope>NUCLEOTIDE SEQUENCE</scope>
    <source>
        <strain evidence="4">Uberlandia</strain>
        <tissue evidence="4">Salivary glands</tissue>
    </source>
</reference>
<sequence length="185" mass="20683">MAKGSLKSRLDGNSLDLSLNELTEPPVKELAELPKAVKLDLSCNKIAVLPDAFCALTHLKELDLSKNQLRELPANFGRLNNLQKLDLYANNLTTLPLSMCRMKSLRWLDLKGNPLEPKLKAIAGDCLDEKQCQQCAKKIVEHLQAQESDLEREKQKKTKGAERERGSAKGRRRKGGRAPEAREEG</sequence>
<dbReference type="AlphaFoldDB" id="A0A023FGB5"/>
<evidence type="ECO:0008006" key="5">
    <source>
        <dbReference type="Google" id="ProtNLM"/>
    </source>
</evidence>
<protein>
    <recommendedName>
        <fullName evidence="5">Leucine-rich repeat-containing protein 59</fullName>
    </recommendedName>
</protein>
<dbReference type="InterPro" id="IPR032675">
    <property type="entry name" value="LRR_dom_sf"/>
</dbReference>
<organism evidence="4">
    <name type="scientific">Amblyomma cajennense</name>
    <name type="common">Cayenne tick</name>
    <name type="synonym">Acarus cajennensis</name>
    <dbReference type="NCBI Taxonomy" id="34607"/>
    <lineage>
        <taxon>Eukaryota</taxon>
        <taxon>Metazoa</taxon>
        <taxon>Ecdysozoa</taxon>
        <taxon>Arthropoda</taxon>
        <taxon>Chelicerata</taxon>
        <taxon>Arachnida</taxon>
        <taxon>Acari</taxon>
        <taxon>Parasitiformes</taxon>
        <taxon>Ixodida</taxon>
        <taxon>Ixodoidea</taxon>
        <taxon>Ixodidae</taxon>
        <taxon>Amblyomminae</taxon>
        <taxon>Amblyomma</taxon>
    </lineage>
</organism>
<dbReference type="SUPFAM" id="SSF52058">
    <property type="entry name" value="L domain-like"/>
    <property type="match status" value="1"/>
</dbReference>
<dbReference type="Gene3D" id="3.80.10.10">
    <property type="entry name" value="Ribonuclease Inhibitor"/>
    <property type="match status" value="1"/>
</dbReference>
<dbReference type="PROSITE" id="PS51450">
    <property type="entry name" value="LRR"/>
    <property type="match status" value="1"/>
</dbReference>
<evidence type="ECO:0000256" key="1">
    <source>
        <dbReference type="ARBA" id="ARBA00022614"/>
    </source>
</evidence>
<evidence type="ECO:0000256" key="3">
    <source>
        <dbReference type="SAM" id="MobiDB-lite"/>
    </source>
</evidence>
<dbReference type="EMBL" id="GBBK01003915">
    <property type="protein sequence ID" value="JAC20567.1"/>
    <property type="molecule type" value="mRNA"/>
</dbReference>
<feature type="region of interest" description="Disordered" evidence="3">
    <location>
        <begin position="146"/>
        <end position="185"/>
    </location>
</feature>
<name>A0A023FGB5_AMBCJ</name>
<dbReference type="PANTHER" id="PTHR48051">
    <property type="match status" value="1"/>
</dbReference>
<evidence type="ECO:0000313" key="4">
    <source>
        <dbReference type="EMBL" id="JAC20567.1"/>
    </source>
</evidence>
<dbReference type="InterPro" id="IPR003591">
    <property type="entry name" value="Leu-rich_rpt_typical-subtyp"/>
</dbReference>
<dbReference type="Pfam" id="PF13855">
    <property type="entry name" value="LRR_8"/>
    <property type="match status" value="2"/>
</dbReference>
<dbReference type="InterPro" id="IPR050216">
    <property type="entry name" value="LRR_domain-containing"/>
</dbReference>
<dbReference type="InterPro" id="IPR001611">
    <property type="entry name" value="Leu-rich_rpt"/>
</dbReference>
<keyword evidence="1" id="KW-0433">Leucine-rich repeat</keyword>
<dbReference type="GO" id="GO:0005737">
    <property type="term" value="C:cytoplasm"/>
    <property type="evidence" value="ECO:0007669"/>
    <property type="project" value="TreeGrafter"/>
</dbReference>
<dbReference type="PRINTS" id="PR00019">
    <property type="entry name" value="LEURICHRPT"/>
</dbReference>